<comment type="caution">
    <text evidence="1">The sequence shown here is derived from an EMBL/GenBank/DDBJ whole genome shotgun (WGS) entry which is preliminary data.</text>
</comment>
<name>A0A3L6L168_9TRYP</name>
<dbReference type="AlphaFoldDB" id="A0A3L6L168"/>
<protein>
    <submittedName>
        <fullName evidence="1">Uncharacterized protein</fullName>
    </submittedName>
</protein>
<dbReference type="EMBL" id="QSBY01000009">
    <property type="protein sequence ID" value="RHW70353.1"/>
    <property type="molecule type" value="Genomic_DNA"/>
</dbReference>
<organism evidence="1 2">
    <name type="scientific">Trypanosoma brucei equiperdum</name>
    <dbReference type="NCBI Taxonomy" id="630700"/>
    <lineage>
        <taxon>Eukaryota</taxon>
        <taxon>Discoba</taxon>
        <taxon>Euglenozoa</taxon>
        <taxon>Kinetoplastea</taxon>
        <taxon>Metakinetoplastina</taxon>
        <taxon>Trypanosomatida</taxon>
        <taxon>Trypanosomatidae</taxon>
        <taxon>Trypanosoma</taxon>
    </lineage>
</organism>
<sequence length="568" mass="64962">MAMHRLCVRARRPTHGMVRLIGGIFSSHRLVSNISTPYRPLSDLEKQVEPLVPFTFTALTQIAHSVDEDLMERVAELGGLRSFLVSCPQTFRVAKVGDVYVARRLRKSVAFHSTVSKDVKPRPQNKEGHHSRALSCDPIRAVPDEVFKLIPSFFVPLDALLDRIRKAGSIQDGSSNSLLNAGDTGDFEDLVARFVEQCSNYIDLVLLKDTNDGGGTVQQRYVRLRPSVSRQCDDLQVFPKDEKCVAHNMESYEVAEYEQHRAARLIPIVEKFVPITRDMRDSAALLLPAGRSLIHVFVSAPHLFDVRDKPELSVRFILDPRFRPNLTLTREEIEKKLEEVNDSRGSSAMRLPINRKKRRALQRQLQFMINPLPFFDENVIAQALFDLLPIDGPISTSNLFSLLSREAHHCLPALPHRIFTKYNHMFRTVEGETELLVQRADLPLPEERNLSEISSEEIVMQLYNNFPRRRHPICGTCVERCSVGFPQSVRLRLRQLDVLNDVLRQQPDKVEVMDGLDEELLKNGVQFAQPGRLQLFRFVGIYQEELIKRYETLCLKLGRDPNKTMKLC</sequence>
<proteinExistence type="predicted"/>
<accession>A0A3L6L168</accession>
<gene>
    <name evidence="1" type="ORF">DPX39_090070800</name>
</gene>
<evidence type="ECO:0000313" key="1">
    <source>
        <dbReference type="EMBL" id="RHW70353.1"/>
    </source>
</evidence>
<reference evidence="1 2" key="1">
    <citation type="submission" date="2018-09" db="EMBL/GenBank/DDBJ databases">
        <title>whole genome sequence of T. equiperdum IVM-t1 strain.</title>
        <authorList>
            <person name="Suganuma K."/>
        </authorList>
    </citation>
    <scope>NUCLEOTIDE SEQUENCE [LARGE SCALE GENOMIC DNA]</scope>
    <source>
        <strain evidence="1 2">IVM-t1</strain>
    </source>
</reference>
<dbReference type="Proteomes" id="UP000266743">
    <property type="component" value="Chromosome 9"/>
</dbReference>
<evidence type="ECO:0000313" key="2">
    <source>
        <dbReference type="Proteomes" id="UP000266743"/>
    </source>
</evidence>